<protein>
    <submittedName>
        <fullName evidence="3">F-box domain-containing protein</fullName>
    </submittedName>
</protein>
<evidence type="ECO:0000256" key="1">
    <source>
        <dbReference type="SAM" id="MobiDB-lite"/>
    </source>
</evidence>
<feature type="region of interest" description="Disordered" evidence="1">
    <location>
        <begin position="1"/>
        <end position="26"/>
    </location>
</feature>
<dbReference type="AlphaFoldDB" id="A0A914DHH3"/>
<reference evidence="3" key="1">
    <citation type="submission" date="2022-11" db="UniProtKB">
        <authorList>
            <consortium name="WormBaseParasite"/>
        </authorList>
    </citation>
    <scope>IDENTIFICATION</scope>
</reference>
<dbReference type="WBParaSite" id="ACRNAN_scaffold253.g6649.t1">
    <property type="protein sequence ID" value="ACRNAN_scaffold253.g6649.t1"/>
    <property type="gene ID" value="ACRNAN_scaffold253.g6649"/>
</dbReference>
<sequence length="460" mass="53822">MLILQQEQNKNDYENKETEVSDDPQSDYEYTIDECPSIKKVIVPIKKCFSMKKAIVQIEKIDLSKTPQKSSSTRASLESTSFSKLDKKSRKSCIEEPASNFVKRISLREVNLLNPYASLSASRPCSSKFLNKSDGDASQNPFSYEFLNKTKCANKDLKLAQKSKERRNKSREIFAYTSDSDENDELEKPVLKKFKKIDNSIPLKNQVFGELIVDIFNYLDTYEAEKCHFVCQDWSKILARNTRFLPIRKEINIFNINSGFFIKDDRKIFKNNEKMNKNTNMTRIHEGKAETLSVETMKILISNPVKLKIPAPPHEIDILIKPECFMDDNNVYREEVGELEAKFKTFNFLLSNLIFEKHRYSFHFSHQSIDFCENYIEIFKNASNPERLPRKVVILSNQYKEEYQILLDILSQEPNIKKTIKTIDSEEVFIFEVEEARSPGYIFEIRFSLEKEFVYTVKKI</sequence>
<organism evidence="2 3">
    <name type="scientific">Acrobeloides nanus</name>
    <dbReference type="NCBI Taxonomy" id="290746"/>
    <lineage>
        <taxon>Eukaryota</taxon>
        <taxon>Metazoa</taxon>
        <taxon>Ecdysozoa</taxon>
        <taxon>Nematoda</taxon>
        <taxon>Chromadorea</taxon>
        <taxon>Rhabditida</taxon>
        <taxon>Tylenchina</taxon>
        <taxon>Cephalobomorpha</taxon>
        <taxon>Cephaloboidea</taxon>
        <taxon>Cephalobidae</taxon>
        <taxon>Acrobeloides</taxon>
    </lineage>
</organism>
<evidence type="ECO:0000313" key="3">
    <source>
        <dbReference type="WBParaSite" id="ACRNAN_scaffold253.g6649.t1"/>
    </source>
</evidence>
<keyword evidence="2" id="KW-1185">Reference proteome</keyword>
<name>A0A914DHH3_9BILA</name>
<accession>A0A914DHH3</accession>
<dbReference type="Proteomes" id="UP000887540">
    <property type="component" value="Unplaced"/>
</dbReference>
<feature type="compositionally biased region" description="Basic and acidic residues" evidence="1">
    <location>
        <begin position="9"/>
        <end position="19"/>
    </location>
</feature>
<evidence type="ECO:0000313" key="2">
    <source>
        <dbReference type="Proteomes" id="UP000887540"/>
    </source>
</evidence>
<proteinExistence type="predicted"/>